<dbReference type="Proteomes" id="UP000638043">
    <property type="component" value="Unassembled WGS sequence"/>
</dbReference>
<organism evidence="1 2">
    <name type="scientific">Microbacterium nanhaiense</name>
    <dbReference type="NCBI Taxonomy" id="1301026"/>
    <lineage>
        <taxon>Bacteria</taxon>
        <taxon>Bacillati</taxon>
        <taxon>Actinomycetota</taxon>
        <taxon>Actinomycetes</taxon>
        <taxon>Micrococcales</taxon>
        <taxon>Microbacteriaceae</taxon>
        <taxon>Microbacterium</taxon>
    </lineage>
</organism>
<evidence type="ECO:0008006" key="3">
    <source>
        <dbReference type="Google" id="ProtNLM"/>
    </source>
</evidence>
<sequence length="217" mass="23419">MGSVAWSAMAKDFSRPVFRPSETFDRLFESEDPAEVSRAAHATATTLLARVRAEPDPEAVERLISFAAVNGIDDIAQLWSRSPAKSLPGALWRMYLIQLSIHDDPQTAALLNERGRIELASSDPIVAGAPVPAGPEELVALVDTILRGAFTGDFAVALDRAAAFCRVQASGATHLADDYEATEPERSTALTSRASRLASFAEELATASRLWRRGELI</sequence>
<name>A0ABQ2MZA9_9MICO</name>
<dbReference type="EMBL" id="BMMQ01000003">
    <property type="protein sequence ID" value="GGO62734.1"/>
    <property type="molecule type" value="Genomic_DNA"/>
</dbReference>
<comment type="caution">
    <text evidence="1">The sequence shown here is derived from an EMBL/GenBank/DDBJ whole genome shotgun (WGS) entry which is preliminary data.</text>
</comment>
<keyword evidence="2" id="KW-1185">Reference proteome</keyword>
<evidence type="ECO:0000313" key="2">
    <source>
        <dbReference type="Proteomes" id="UP000638043"/>
    </source>
</evidence>
<protein>
    <recommendedName>
        <fullName evidence="3">DNA-directed RNA polymerase subunit beta</fullName>
    </recommendedName>
</protein>
<gene>
    <name evidence="1" type="ORF">GCM10010910_13550</name>
</gene>
<reference evidence="2" key="1">
    <citation type="journal article" date="2019" name="Int. J. Syst. Evol. Microbiol.">
        <title>The Global Catalogue of Microorganisms (GCM) 10K type strain sequencing project: providing services to taxonomists for standard genome sequencing and annotation.</title>
        <authorList>
            <consortium name="The Broad Institute Genomics Platform"/>
            <consortium name="The Broad Institute Genome Sequencing Center for Infectious Disease"/>
            <person name="Wu L."/>
            <person name="Ma J."/>
        </authorList>
    </citation>
    <scope>NUCLEOTIDE SEQUENCE [LARGE SCALE GENOMIC DNA]</scope>
    <source>
        <strain evidence="2">CGMCC 4.7181</strain>
    </source>
</reference>
<evidence type="ECO:0000313" key="1">
    <source>
        <dbReference type="EMBL" id="GGO62734.1"/>
    </source>
</evidence>
<proteinExistence type="predicted"/>
<accession>A0ABQ2MZA9</accession>